<dbReference type="EMBL" id="CP012034">
    <property type="protein sequence ID" value="AKP67519.1"/>
    <property type="molecule type" value="Genomic_DNA"/>
</dbReference>
<accession>A0A0H4QGI7</accession>
<evidence type="ECO:0000313" key="1">
    <source>
        <dbReference type="EMBL" id="AKP67519.1"/>
    </source>
</evidence>
<protein>
    <recommendedName>
        <fullName evidence="3">HicB-like antitoxin of toxin-antitoxin system domain-containing protein</fullName>
    </recommendedName>
</protein>
<evidence type="ECO:0000313" key="2">
    <source>
        <dbReference type="Proteomes" id="UP000036106"/>
    </source>
</evidence>
<name>A0A0H4QGI7_9LACO</name>
<sequence length="90" mass="10164">MIERLTYPAVMHKARFDDKELFHVNFPDLSAANTYGVNLHEAKLNAGILLKLLLDGEDHLPPSSSLTEIQKHYPGSLVSLISVTRYNEEE</sequence>
<evidence type="ECO:0008006" key="3">
    <source>
        <dbReference type="Google" id="ProtNLM"/>
    </source>
</evidence>
<dbReference type="Gene3D" id="3.30.160.250">
    <property type="match status" value="1"/>
</dbReference>
<gene>
    <name evidence="1" type="ORF">ABM34_08245</name>
</gene>
<dbReference type="PATRIC" id="fig|1007676.4.peg.1665"/>
<dbReference type="Proteomes" id="UP000036106">
    <property type="component" value="Chromosome"/>
</dbReference>
<dbReference type="AlphaFoldDB" id="A0A0H4QGI7"/>
<organism evidence="1 2">
    <name type="scientific">Companilactobacillus ginsenosidimutans</name>
    <dbReference type="NCBI Taxonomy" id="1007676"/>
    <lineage>
        <taxon>Bacteria</taxon>
        <taxon>Bacillati</taxon>
        <taxon>Bacillota</taxon>
        <taxon>Bacilli</taxon>
        <taxon>Lactobacillales</taxon>
        <taxon>Lactobacillaceae</taxon>
        <taxon>Companilactobacillus</taxon>
    </lineage>
</organism>
<dbReference type="RefSeq" id="WP_048704894.1">
    <property type="nucleotide sequence ID" value="NZ_CP012034.1"/>
</dbReference>
<dbReference type="KEGG" id="lgn:ABM34_08245"/>
<keyword evidence="2" id="KW-1185">Reference proteome</keyword>
<dbReference type="OrthoDB" id="5419659at2"/>
<proteinExistence type="predicted"/>
<reference evidence="2" key="1">
    <citation type="submission" date="2015-07" db="EMBL/GenBank/DDBJ databases">
        <title>Lactobacillus ginsenosidimutans/EMML 3141/ whole genome sequencing.</title>
        <authorList>
            <person name="Kim M.K."/>
            <person name="Im W.-T."/>
            <person name="Srinivasan S."/>
            <person name="Lee J.-J."/>
        </authorList>
    </citation>
    <scope>NUCLEOTIDE SEQUENCE [LARGE SCALE GENOMIC DNA]</scope>
    <source>
        <strain evidence="2">EMML 3041</strain>
    </source>
</reference>